<evidence type="ECO:0000313" key="4">
    <source>
        <dbReference type="EMBL" id="ODN01559.1"/>
    </source>
</evidence>
<dbReference type="Proteomes" id="UP000094527">
    <property type="component" value="Unassembled WGS sequence"/>
</dbReference>
<comment type="caution">
    <text evidence="4">The sequence shown here is derived from an EMBL/GenBank/DDBJ whole genome shotgun (WGS) entry which is preliminary data.</text>
</comment>
<dbReference type="EMBL" id="LJIJ01000147">
    <property type="protein sequence ID" value="ODN01559.1"/>
    <property type="molecule type" value="Genomic_DNA"/>
</dbReference>
<dbReference type="PROSITE" id="PS50118">
    <property type="entry name" value="HMG_BOX_2"/>
    <property type="match status" value="2"/>
</dbReference>
<keyword evidence="1 2" id="KW-0238">DNA-binding</keyword>
<dbReference type="InterPro" id="IPR009071">
    <property type="entry name" value="HMG_box_dom"/>
</dbReference>
<keyword evidence="2" id="KW-0539">Nucleus</keyword>
<feature type="domain" description="HMG box" evidence="3">
    <location>
        <begin position="147"/>
        <end position="212"/>
    </location>
</feature>
<dbReference type="OrthoDB" id="5550281at2759"/>
<dbReference type="Pfam" id="PF00505">
    <property type="entry name" value="HMG_box"/>
    <property type="match status" value="1"/>
</dbReference>
<feature type="DNA-binding region" description="HMG box" evidence="2">
    <location>
        <begin position="42"/>
        <end position="110"/>
    </location>
</feature>
<accession>A0A1D2N8G9</accession>
<proteinExistence type="predicted"/>
<dbReference type="InterPro" id="IPR050342">
    <property type="entry name" value="HMGB"/>
</dbReference>
<dbReference type="Pfam" id="PF09011">
    <property type="entry name" value="HMG_box_2"/>
    <property type="match status" value="1"/>
</dbReference>
<dbReference type="OMA" id="KLTAMEP"/>
<dbReference type="SMART" id="SM00398">
    <property type="entry name" value="HMG"/>
    <property type="match status" value="2"/>
</dbReference>
<dbReference type="AlphaFoldDB" id="A0A1D2N8G9"/>
<dbReference type="GO" id="GO:0006357">
    <property type="term" value="P:regulation of transcription by RNA polymerase II"/>
    <property type="evidence" value="ECO:0007669"/>
    <property type="project" value="TreeGrafter"/>
</dbReference>
<feature type="DNA-binding region" description="HMG box" evidence="2">
    <location>
        <begin position="147"/>
        <end position="212"/>
    </location>
</feature>
<dbReference type="GO" id="GO:0003677">
    <property type="term" value="F:DNA binding"/>
    <property type="evidence" value="ECO:0007669"/>
    <property type="project" value="UniProtKB-UniRule"/>
</dbReference>
<evidence type="ECO:0000313" key="5">
    <source>
        <dbReference type="Proteomes" id="UP000094527"/>
    </source>
</evidence>
<dbReference type="STRING" id="48709.A0A1D2N8G9"/>
<organism evidence="4 5">
    <name type="scientific">Orchesella cincta</name>
    <name type="common">Springtail</name>
    <name type="synonym">Podura cincta</name>
    <dbReference type="NCBI Taxonomy" id="48709"/>
    <lineage>
        <taxon>Eukaryota</taxon>
        <taxon>Metazoa</taxon>
        <taxon>Ecdysozoa</taxon>
        <taxon>Arthropoda</taxon>
        <taxon>Hexapoda</taxon>
        <taxon>Collembola</taxon>
        <taxon>Entomobryomorpha</taxon>
        <taxon>Entomobryoidea</taxon>
        <taxon>Orchesellidae</taxon>
        <taxon>Orchesellinae</taxon>
        <taxon>Orchesella</taxon>
    </lineage>
</organism>
<name>A0A1D2N8G9_ORCCI</name>
<dbReference type="SUPFAM" id="SSF47095">
    <property type="entry name" value="HMG-box"/>
    <property type="match status" value="2"/>
</dbReference>
<evidence type="ECO:0000256" key="2">
    <source>
        <dbReference type="PROSITE-ProRule" id="PRU00267"/>
    </source>
</evidence>
<dbReference type="Gene3D" id="1.10.30.10">
    <property type="entry name" value="High mobility group box domain"/>
    <property type="match status" value="2"/>
</dbReference>
<keyword evidence="5" id="KW-1185">Reference proteome</keyword>
<gene>
    <name evidence="4" type="ORF">Ocin01_05133</name>
</gene>
<evidence type="ECO:0000259" key="3">
    <source>
        <dbReference type="PROSITE" id="PS50118"/>
    </source>
</evidence>
<protein>
    <submittedName>
        <fullName evidence="4">Transcription factor A, mitochondrial</fullName>
    </submittedName>
</protein>
<feature type="domain" description="HMG box" evidence="3">
    <location>
        <begin position="42"/>
        <end position="110"/>
    </location>
</feature>
<dbReference type="PANTHER" id="PTHR48112">
    <property type="entry name" value="HIGH MOBILITY GROUP PROTEIN DSP1"/>
    <property type="match status" value="1"/>
</dbReference>
<dbReference type="PANTHER" id="PTHR48112:SF22">
    <property type="entry name" value="MITOCHONDRIAL TRANSCRIPTION FACTOR A, ISOFORM B"/>
    <property type="match status" value="1"/>
</dbReference>
<evidence type="ECO:0000256" key="1">
    <source>
        <dbReference type="ARBA" id="ARBA00023125"/>
    </source>
</evidence>
<dbReference type="InterPro" id="IPR036910">
    <property type="entry name" value="HMG_box_dom_sf"/>
</dbReference>
<sequence length="235" mass="27245">MSSWITNGLKTLRIRVGGAVGSVSQPRYFGAQVTEVKIPPRPKKPLTPYFRFMGQVRAEVKNKNPNLKVTDLIKLMGQQWDRLDESAKQSYISAYRNEMQSYASVIEKYKQSLSPEQKEAQQQMKLDSQLLREKREKKRRLKELGKPKRPASPFFLFLSSKVTPGSKIADYQDAAKKLGEVWKTMSDAEKEPFAAKYKEDLRLYEKSMTKWEDKMIKQGNDDVVRESKSRKVKDK</sequence>
<dbReference type="GO" id="GO:0005634">
    <property type="term" value="C:nucleus"/>
    <property type="evidence" value="ECO:0007669"/>
    <property type="project" value="UniProtKB-UniRule"/>
</dbReference>
<reference evidence="4 5" key="1">
    <citation type="journal article" date="2016" name="Genome Biol. Evol.">
        <title>Gene Family Evolution Reflects Adaptation to Soil Environmental Stressors in the Genome of the Collembolan Orchesella cincta.</title>
        <authorList>
            <person name="Faddeeva-Vakhrusheva A."/>
            <person name="Derks M.F."/>
            <person name="Anvar S.Y."/>
            <person name="Agamennone V."/>
            <person name="Suring W."/>
            <person name="Smit S."/>
            <person name="van Straalen N.M."/>
            <person name="Roelofs D."/>
        </authorList>
    </citation>
    <scope>NUCLEOTIDE SEQUENCE [LARGE SCALE GENOMIC DNA]</scope>
    <source>
        <tissue evidence="4">Mixed pool</tissue>
    </source>
</reference>